<dbReference type="SUPFAM" id="SSF52833">
    <property type="entry name" value="Thioredoxin-like"/>
    <property type="match status" value="1"/>
</dbReference>
<comment type="caution">
    <text evidence="3">The sequence shown here is derived from an EMBL/GenBank/DDBJ whole genome shotgun (WGS) entry which is preliminary data.</text>
</comment>
<evidence type="ECO:0000259" key="2">
    <source>
        <dbReference type="PROSITE" id="PS50404"/>
    </source>
</evidence>
<dbReference type="InterPro" id="IPR036282">
    <property type="entry name" value="Glutathione-S-Trfase_C_sf"/>
</dbReference>
<dbReference type="InterPro" id="IPR036249">
    <property type="entry name" value="Thioredoxin-like_sf"/>
</dbReference>
<reference evidence="3 4" key="1">
    <citation type="submission" date="2020-08" db="EMBL/GenBank/DDBJ databases">
        <title>Genomic Encyclopedia of Type Strains, Phase IV (KMG-IV): sequencing the most valuable type-strain genomes for metagenomic binning, comparative biology and taxonomic classification.</title>
        <authorList>
            <person name="Goeker M."/>
        </authorList>
    </citation>
    <scope>NUCLEOTIDE SEQUENCE [LARGE SCALE GENOMIC DNA]</scope>
    <source>
        <strain evidence="3 4">DSM 102850</strain>
    </source>
</reference>
<protein>
    <submittedName>
        <fullName evidence="3">Glutathione S-transferase</fullName>
    </submittedName>
</protein>
<dbReference type="GO" id="GO:0016740">
    <property type="term" value="F:transferase activity"/>
    <property type="evidence" value="ECO:0007669"/>
    <property type="project" value="UniProtKB-KW"/>
</dbReference>
<accession>A0A840I1Y8</accession>
<dbReference type="PROSITE" id="PS50404">
    <property type="entry name" value="GST_NTER"/>
    <property type="match status" value="1"/>
</dbReference>
<dbReference type="Pfam" id="PF02798">
    <property type="entry name" value="GST_N"/>
    <property type="match status" value="1"/>
</dbReference>
<dbReference type="InterPro" id="IPR004046">
    <property type="entry name" value="GST_C"/>
</dbReference>
<dbReference type="Proteomes" id="UP000563524">
    <property type="component" value="Unassembled WGS sequence"/>
</dbReference>
<name>A0A840I1Y8_9PROT</name>
<proteinExistence type="inferred from homology"/>
<dbReference type="SFLD" id="SFLDG00358">
    <property type="entry name" value="Main_(cytGST)"/>
    <property type="match status" value="1"/>
</dbReference>
<dbReference type="InterPro" id="IPR004045">
    <property type="entry name" value="Glutathione_S-Trfase_N"/>
</dbReference>
<dbReference type="AlphaFoldDB" id="A0A840I1Y8"/>
<dbReference type="SUPFAM" id="SSF47616">
    <property type="entry name" value="GST C-terminal domain-like"/>
    <property type="match status" value="1"/>
</dbReference>
<comment type="similarity">
    <text evidence="1">Belongs to the GST superfamily.</text>
</comment>
<gene>
    <name evidence="3" type="ORF">GGQ59_001281</name>
</gene>
<evidence type="ECO:0000313" key="3">
    <source>
        <dbReference type="EMBL" id="MBB4658767.1"/>
    </source>
</evidence>
<sequence>MSLTVYHAPPARSVRVVWLLEELGVPYETVAMPLDRKVLTGDEYRAVNPTGKIPALKHDDLILFESVAIMEYLLARFGPGDLAPAPEDRLYGPYLQWLHYGEAGMGPSVTMALGHRRLLPEAARIEAMAKWGEREAAACFDVLAGPLSANDYLLPSGFSAADISVAYMLLLAKFAGMSKAFPAAVSAYFERCTARPGWKVATRG</sequence>
<feature type="domain" description="GST N-terminal" evidence="2">
    <location>
        <begin position="1"/>
        <end position="81"/>
    </location>
</feature>
<evidence type="ECO:0000313" key="4">
    <source>
        <dbReference type="Proteomes" id="UP000563524"/>
    </source>
</evidence>
<dbReference type="RefSeq" id="WP_183816946.1">
    <property type="nucleotide sequence ID" value="NZ_JACHOB010000002.1"/>
</dbReference>
<organism evidence="3 4">
    <name type="scientific">Parvularcula dongshanensis</name>
    <dbReference type="NCBI Taxonomy" id="1173995"/>
    <lineage>
        <taxon>Bacteria</taxon>
        <taxon>Pseudomonadati</taxon>
        <taxon>Pseudomonadota</taxon>
        <taxon>Alphaproteobacteria</taxon>
        <taxon>Parvularculales</taxon>
        <taxon>Parvularculaceae</taxon>
        <taxon>Parvularcula</taxon>
    </lineage>
</organism>
<dbReference type="CDD" id="cd03046">
    <property type="entry name" value="GST_N_GTT1_like"/>
    <property type="match status" value="1"/>
</dbReference>
<dbReference type="PANTHER" id="PTHR44051">
    <property type="entry name" value="GLUTATHIONE S-TRANSFERASE-RELATED"/>
    <property type="match status" value="1"/>
</dbReference>
<keyword evidence="4" id="KW-1185">Reference proteome</keyword>
<dbReference type="EMBL" id="JACHOB010000002">
    <property type="protein sequence ID" value="MBB4658767.1"/>
    <property type="molecule type" value="Genomic_DNA"/>
</dbReference>
<dbReference type="SFLD" id="SFLDS00019">
    <property type="entry name" value="Glutathione_Transferase_(cytos"/>
    <property type="match status" value="1"/>
</dbReference>
<dbReference type="Gene3D" id="1.20.1050.10">
    <property type="match status" value="1"/>
</dbReference>
<dbReference type="InterPro" id="IPR040079">
    <property type="entry name" value="Glutathione_S-Trfase"/>
</dbReference>
<dbReference type="Gene3D" id="3.40.30.10">
    <property type="entry name" value="Glutaredoxin"/>
    <property type="match status" value="1"/>
</dbReference>
<dbReference type="Pfam" id="PF00043">
    <property type="entry name" value="GST_C"/>
    <property type="match status" value="1"/>
</dbReference>
<evidence type="ECO:0000256" key="1">
    <source>
        <dbReference type="RuleBase" id="RU003494"/>
    </source>
</evidence>
<dbReference type="SFLD" id="SFLDG01150">
    <property type="entry name" value="Main.1:_Beta-like"/>
    <property type="match status" value="1"/>
</dbReference>
<dbReference type="PANTHER" id="PTHR44051:SF21">
    <property type="entry name" value="GLUTATHIONE S-TRANSFERASE FAMILY PROTEIN"/>
    <property type="match status" value="1"/>
</dbReference>
<keyword evidence="3" id="KW-0808">Transferase</keyword>